<organism evidence="3 4">
    <name type="scientific">Bombardia bombarda</name>
    <dbReference type="NCBI Taxonomy" id="252184"/>
    <lineage>
        <taxon>Eukaryota</taxon>
        <taxon>Fungi</taxon>
        <taxon>Dikarya</taxon>
        <taxon>Ascomycota</taxon>
        <taxon>Pezizomycotina</taxon>
        <taxon>Sordariomycetes</taxon>
        <taxon>Sordariomycetidae</taxon>
        <taxon>Sordariales</taxon>
        <taxon>Lasiosphaeriaceae</taxon>
        <taxon>Bombardia</taxon>
    </lineage>
</organism>
<dbReference type="PANTHER" id="PTHR21354">
    <property type="entry name" value="ZINC FINGER PROTEIN 511"/>
    <property type="match status" value="1"/>
</dbReference>
<evidence type="ECO:0000259" key="2">
    <source>
        <dbReference type="PROSITE" id="PS00028"/>
    </source>
</evidence>
<evidence type="ECO:0000256" key="1">
    <source>
        <dbReference type="SAM" id="MobiDB-lite"/>
    </source>
</evidence>
<dbReference type="AlphaFoldDB" id="A0AA39WTR3"/>
<reference evidence="3" key="1">
    <citation type="submission" date="2023-06" db="EMBL/GenBank/DDBJ databases">
        <title>Genome-scale phylogeny and comparative genomics of the fungal order Sordariales.</title>
        <authorList>
            <consortium name="Lawrence Berkeley National Laboratory"/>
            <person name="Hensen N."/>
            <person name="Bonometti L."/>
            <person name="Westerberg I."/>
            <person name="Brannstrom I.O."/>
            <person name="Guillou S."/>
            <person name="Cros-Aarteil S."/>
            <person name="Calhoun S."/>
            <person name="Haridas S."/>
            <person name="Kuo A."/>
            <person name="Mondo S."/>
            <person name="Pangilinan J."/>
            <person name="Riley R."/>
            <person name="LaButti K."/>
            <person name="Andreopoulos B."/>
            <person name="Lipzen A."/>
            <person name="Chen C."/>
            <person name="Yanf M."/>
            <person name="Daum C."/>
            <person name="Ng V."/>
            <person name="Clum A."/>
            <person name="Steindorff A."/>
            <person name="Ohm R."/>
            <person name="Martin F."/>
            <person name="Silar P."/>
            <person name="Natvig D."/>
            <person name="Lalanne C."/>
            <person name="Gautier V."/>
            <person name="Ament-velasquez S.L."/>
            <person name="Kruys A."/>
            <person name="Hutchinson M.I."/>
            <person name="Powell A.J."/>
            <person name="Barry K."/>
            <person name="Miller A.N."/>
            <person name="Grigoriev I.V."/>
            <person name="Debuchy R."/>
            <person name="Gladieux P."/>
            <person name="Thoren M.H."/>
            <person name="Johannesson H."/>
        </authorList>
    </citation>
    <scope>NUCLEOTIDE SEQUENCE</scope>
    <source>
        <strain evidence="3">SMH3391-2</strain>
    </source>
</reference>
<feature type="region of interest" description="Disordered" evidence="1">
    <location>
        <begin position="52"/>
        <end position="71"/>
    </location>
</feature>
<evidence type="ECO:0000313" key="3">
    <source>
        <dbReference type="EMBL" id="KAK0621391.1"/>
    </source>
</evidence>
<feature type="compositionally biased region" description="Polar residues" evidence="1">
    <location>
        <begin position="13"/>
        <end position="28"/>
    </location>
</feature>
<gene>
    <name evidence="3" type="ORF">B0T17DRAFT_533904</name>
</gene>
<feature type="region of interest" description="Disordered" evidence="1">
    <location>
        <begin position="1"/>
        <end position="38"/>
    </location>
</feature>
<dbReference type="PROSITE" id="PS00028">
    <property type="entry name" value="ZINC_FINGER_C2H2_1"/>
    <property type="match status" value="1"/>
</dbReference>
<dbReference type="Proteomes" id="UP001174934">
    <property type="component" value="Unassembled WGS sequence"/>
</dbReference>
<accession>A0AA39WTR3</accession>
<feature type="region of interest" description="Disordered" evidence="1">
    <location>
        <begin position="246"/>
        <end position="272"/>
    </location>
</feature>
<name>A0AA39WTR3_9PEZI</name>
<keyword evidence="4" id="KW-1185">Reference proteome</keyword>
<sequence>MKRSREPEEEISDPTQAASASLYSNSNGGADGLNHPVVHAGDKVTLSPAYKITELDPSENDNNSTGVEMRCSLPPHKEPLVFATYDEYEAHYHKTHTNRCLECRKNFPAAHLLGLHIEENHDSFATVRRERGEHTYACFMETCERKCMTPQKRRMHLIDKHMYPKNFFFAVTRDGIDGRRSLLLEGGHSHRRRSSVTSTAAAAKAAAARAAQNPAAAAAVVAMDKSDGDCTEKKHQGEAMDGVVTAAAAADRPKSPEKAPPPDVEMDNLAGAMSSLQFIPPSIRFGRGGRKAGFSKR</sequence>
<feature type="domain" description="C2H2-type" evidence="2">
    <location>
        <begin position="100"/>
        <end position="121"/>
    </location>
</feature>
<evidence type="ECO:0000313" key="4">
    <source>
        <dbReference type="Proteomes" id="UP001174934"/>
    </source>
</evidence>
<dbReference type="InterPro" id="IPR013087">
    <property type="entry name" value="Znf_C2H2_type"/>
</dbReference>
<comment type="caution">
    <text evidence="3">The sequence shown here is derived from an EMBL/GenBank/DDBJ whole genome shotgun (WGS) entry which is preliminary data.</text>
</comment>
<dbReference type="InterPro" id="IPR039258">
    <property type="entry name" value="ZNF511"/>
</dbReference>
<protein>
    <recommendedName>
        <fullName evidence="2">C2H2-type domain-containing protein</fullName>
    </recommendedName>
</protein>
<proteinExistence type="predicted"/>
<dbReference type="PANTHER" id="PTHR21354:SF0">
    <property type="entry name" value="ZINC FINGER PROTEIN 511"/>
    <property type="match status" value="1"/>
</dbReference>
<dbReference type="EMBL" id="JAULSR010000004">
    <property type="protein sequence ID" value="KAK0621391.1"/>
    <property type="molecule type" value="Genomic_DNA"/>
</dbReference>